<dbReference type="PROSITE" id="PS50297">
    <property type="entry name" value="ANK_REP_REGION"/>
    <property type="match status" value="2"/>
</dbReference>
<keyword evidence="3" id="KW-0677">Repeat</keyword>
<evidence type="ECO:0000256" key="4">
    <source>
        <dbReference type="ARBA" id="ARBA00022989"/>
    </source>
</evidence>
<keyword evidence="11" id="KW-1185">Reference proteome</keyword>
<organism evidence="10 11">
    <name type="scientific">Eucalyptus globulus</name>
    <name type="common">Tasmanian blue gum</name>
    <dbReference type="NCBI Taxonomy" id="34317"/>
    <lineage>
        <taxon>Eukaryota</taxon>
        <taxon>Viridiplantae</taxon>
        <taxon>Streptophyta</taxon>
        <taxon>Embryophyta</taxon>
        <taxon>Tracheophyta</taxon>
        <taxon>Spermatophyta</taxon>
        <taxon>Magnoliopsida</taxon>
        <taxon>eudicotyledons</taxon>
        <taxon>Gunneridae</taxon>
        <taxon>Pentapetalae</taxon>
        <taxon>rosids</taxon>
        <taxon>malvids</taxon>
        <taxon>Myrtales</taxon>
        <taxon>Myrtaceae</taxon>
        <taxon>Myrtoideae</taxon>
        <taxon>Eucalypteae</taxon>
        <taxon>Eucalyptus</taxon>
    </lineage>
</organism>
<evidence type="ECO:0000256" key="2">
    <source>
        <dbReference type="ARBA" id="ARBA00022692"/>
    </source>
</evidence>
<keyword evidence="4 8" id="KW-1133">Transmembrane helix</keyword>
<comment type="subcellular location">
    <subcellularLocation>
        <location evidence="1">Membrane</location>
        <topology evidence="1">Multi-pass membrane protein</topology>
    </subcellularLocation>
</comment>
<dbReference type="Pfam" id="PF13962">
    <property type="entry name" value="PGG"/>
    <property type="match status" value="1"/>
</dbReference>
<comment type="caution">
    <text evidence="10">The sequence shown here is derived from an EMBL/GenBank/DDBJ whole genome shotgun (WGS) entry which is preliminary data.</text>
</comment>
<feature type="repeat" description="ANK" evidence="7">
    <location>
        <begin position="71"/>
        <end position="103"/>
    </location>
</feature>
<dbReference type="SMART" id="SM00248">
    <property type="entry name" value="ANK"/>
    <property type="match status" value="9"/>
</dbReference>
<evidence type="ECO:0000256" key="6">
    <source>
        <dbReference type="ARBA" id="ARBA00023136"/>
    </source>
</evidence>
<dbReference type="GO" id="GO:0016020">
    <property type="term" value="C:membrane"/>
    <property type="evidence" value="ECO:0007669"/>
    <property type="project" value="UniProtKB-SubCell"/>
</dbReference>
<dbReference type="SUPFAM" id="SSF48403">
    <property type="entry name" value="Ankyrin repeat"/>
    <property type="match status" value="1"/>
</dbReference>
<proteinExistence type="predicted"/>
<dbReference type="InterPro" id="IPR026961">
    <property type="entry name" value="PGG_dom"/>
</dbReference>
<protein>
    <recommendedName>
        <fullName evidence="9">PGG domain-containing protein</fullName>
    </recommendedName>
</protein>
<evidence type="ECO:0000313" key="10">
    <source>
        <dbReference type="EMBL" id="KAL3742738.1"/>
    </source>
</evidence>
<feature type="repeat" description="ANK" evidence="7">
    <location>
        <begin position="114"/>
        <end position="136"/>
    </location>
</feature>
<evidence type="ECO:0000256" key="5">
    <source>
        <dbReference type="ARBA" id="ARBA00023043"/>
    </source>
</evidence>
<evidence type="ECO:0000256" key="1">
    <source>
        <dbReference type="ARBA" id="ARBA00004141"/>
    </source>
</evidence>
<feature type="transmembrane region" description="Helical" evidence="8">
    <location>
        <begin position="421"/>
        <end position="442"/>
    </location>
</feature>
<feature type="transmembrane region" description="Helical" evidence="8">
    <location>
        <begin position="531"/>
        <end position="552"/>
    </location>
</feature>
<keyword evidence="6 8" id="KW-0472">Membrane</keyword>
<dbReference type="InterPro" id="IPR036770">
    <property type="entry name" value="Ankyrin_rpt-contain_sf"/>
</dbReference>
<feature type="transmembrane region" description="Helical" evidence="8">
    <location>
        <begin position="462"/>
        <end position="483"/>
    </location>
</feature>
<dbReference type="Gene3D" id="1.25.40.20">
    <property type="entry name" value="Ankyrin repeat-containing domain"/>
    <property type="match status" value="2"/>
</dbReference>
<reference evidence="10 11" key="1">
    <citation type="submission" date="2024-11" db="EMBL/GenBank/DDBJ databases">
        <title>Chromosome-level genome assembly of Eucalyptus globulus Labill. provides insights into its genome evolution.</title>
        <authorList>
            <person name="Li X."/>
        </authorList>
    </citation>
    <scope>NUCLEOTIDE SEQUENCE [LARGE SCALE GENOMIC DNA]</scope>
    <source>
        <strain evidence="10">CL2024</strain>
        <tissue evidence="10">Fresh tender leaves</tissue>
    </source>
</reference>
<keyword evidence="2 8" id="KW-0812">Transmembrane</keyword>
<evidence type="ECO:0000313" key="11">
    <source>
        <dbReference type="Proteomes" id="UP001634007"/>
    </source>
</evidence>
<dbReference type="InterPro" id="IPR002110">
    <property type="entry name" value="Ankyrin_rpt"/>
</dbReference>
<dbReference type="EMBL" id="JBJKBG010000004">
    <property type="protein sequence ID" value="KAL3742738.1"/>
    <property type="molecule type" value="Genomic_DNA"/>
</dbReference>
<evidence type="ECO:0000256" key="8">
    <source>
        <dbReference type="SAM" id="Phobius"/>
    </source>
</evidence>
<sequence length="580" mass="63998">MHPKVYEAAKSGDFHSLMTTISENGEDLFHQTTPKGNNILHVAAQYKQVNFIRDILQHQSRSSLLWQGNDRGDTPLHVAAKVGNDHAVRVFTDLAKSLDQPDACKKLLERQNTKEDTSLHYAIRGGHESVVELLIKEDPHLCDITNAVGEYPLYLAAHRSLPNIIEPILQASSSPCSHKGPKGLTALHAAVHSSLTISDKILEKRPDVINEGDDIGWTPLHYVACFGKDNAVRRLLKHDTSVAYGLDKEGDSALHIAAFRGHIKVIDEVVTVCPDAWDIINNKGQTALHAAVIGGQVKVVKHMIGKSNLEDLINEQDTDGNTALHLAVLHKKYNIMYILAQDKRVDRLATNKHHLTAYHIFYAHKEVGYAAAKGYYVLGKFGEFPYFQRWVVKDVKKWLDEQYDFSIPTESNIAHQEDYDIFAKFQVLVSGLIATVAFGASLTMPGGYNNDNGMAILAGRAAFQAFVILNSIAFGLSVLALSLQYFATAISGRLRVGYASTAGLCTYMAEIAMILAFACCTYVVLPRTIGLGIVSVVGFGLGLTLYHIGLFLDPDLDFLGSSNSSHKRYVRNLLFEYGII</sequence>
<feature type="transmembrane region" description="Helical" evidence="8">
    <location>
        <begin position="504"/>
        <end position="525"/>
    </location>
</feature>
<evidence type="ECO:0000256" key="3">
    <source>
        <dbReference type="ARBA" id="ARBA00022737"/>
    </source>
</evidence>
<dbReference type="AlphaFoldDB" id="A0ABD3KTD7"/>
<keyword evidence="5 7" id="KW-0040">ANK repeat</keyword>
<name>A0ABD3KTD7_EUCGL</name>
<feature type="repeat" description="ANK" evidence="7">
    <location>
        <begin position="283"/>
        <end position="315"/>
    </location>
</feature>
<dbReference type="PANTHER" id="PTHR24186">
    <property type="entry name" value="PROTEIN PHOSPHATASE 1 REGULATORY SUBUNIT"/>
    <property type="match status" value="1"/>
</dbReference>
<accession>A0ABD3KTD7</accession>
<evidence type="ECO:0000256" key="7">
    <source>
        <dbReference type="PROSITE-ProRule" id="PRU00023"/>
    </source>
</evidence>
<feature type="domain" description="PGG" evidence="9">
    <location>
        <begin position="424"/>
        <end position="524"/>
    </location>
</feature>
<dbReference type="PANTHER" id="PTHR24186:SF50">
    <property type="entry name" value="ANKYRIN REPEAT-CONTAINING PROTEIN ITN1-LIKE ISOFORM X1"/>
    <property type="match status" value="1"/>
</dbReference>
<dbReference type="Pfam" id="PF12796">
    <property type="entry name" value="Ank_2"/>
    <property type="match status" value="4"/>
</dbReference>
<gene>
    <name evidence="10" type="ORF">ACJRO7_018107</name>
</gene>
<dbReference type="PROSITE" id="PS50088">
    <property type="entry name" value="ANK_REPEAT"/>
    <property type="match status" value="3"/>
</dbReference>
<dbReference type="Proteomes" id="UP001634007">
    <property type="component" value="Unassembled WGS sequence"/>
</dbReference>
<evidence type="ECO:0000259" key="9">
    <source>
        <dbReference type="Pfam" id="PF13962"/>
    </source>
</evidence>